<evidence type="ECO:0000313" key="2">
    <source>
        <dbReference type="Proteomes" id="UP001176960"/>
    </source>
</evidence>
<dbReference type="Gene3D" id="3.40.630.30">
    <property type="match status" value="1"/>
</dbReference>
<keyword evidence="2" id="KW-1185">Reference proteome</keyword>
<gene>
    <name evidence="1" type="ORF">LMG32879_003179</name>
</gene>
<evidence type="ECO:0000313" key="1">
    <source>
        <dbReference type="EMBL" id="CAI9122319.1"/>
    </source>
</evidence>
<dbReference type="InterPro" id="IPR016181">
    <property type="entry name" value="Acyl_CoA_acyltransferase"/>
</dbReference>
<dbReference type="EMBL" id="CATKSH010000046">
    <property type="protein sequence ID" value="CAI9122319.1"/>
    <property type="molecule type" value="Genomic_DNA"/>
</dbReference>
<proteinExistence type="predicted"/>
<dbReference type="SUPFAM" id="SSF55729">
    <property type="entry name" value="Acyl-CoA N-acyltransferases (Nat)"/>
    <property type="match status" value="1"/>
</dbReference>
<dbReference type="Proteomes" id="UP001176960">
    <property type="component" value="Unassembled WGS sequence"/>
</dbReference>
<name>A0AA35Y5R8_9PROT</name>
<evidence type="ECO:0008006" key="3">
    <source>
        <dbReference type="Google" id="ProtNLM"/>
    </source>
</evidence>
<protein>
    <recommendedName>
        <fullName evidence="3">N-acetyltransferase</fullName>
    </recommendedName>
</protein>
<dbReference type="RefSeq" id="WP_289840529.1">
    <property type="nucleotide sequence ID" value="NZ_CATKSH010000046.1"/>
</dbReference>
<organism evidence="1 2">
    <name type="scientific">Brytella acorum</name>
    <dbReference type="NCBI Taxonomy" id="2959299"/>
    <lineage>
        <taxon>Bacteria</taxon>
        <taxon>Pseudomonadati</taxon>
        <taxon>Pseudomonadota</taxon>
        <taxon>Alphaproteobacteria</taxon>
        <taxon>Acetobacterales</taxon>
        <taxon>Acetobacteraceae</taxon>
        <taxon>Brytella</taxon>
    </lineage>
</organism>
<sequence length="349" mass="40288">MSRRLRLTKFRNLSIEDPFFDSLKKGYREFPEWFSRKADEDLYVVDDGKELSGMIYLKRENGAVNDVVPPLPAKKWLKVGTLKIVAKGTKLGERVIKKVFDTALDQNAESIYVTVFEVHDSLITLFKRYGFQQSATKTTDNGTEIVLTRSLTDFTGDRLKDYPFVHIVGHSYWLLAIYPAYHTRLLPDSILRNEAQEIVQDVSHSNTIHKVYISGLPLQRMSPGDVVIFYRTTDRPGQAYFRSVVSSVCIVEEVKTKKEFPNVEAFLAYTKPRSVFSELELRDIFTKRKRLSVAKMTYNAAFNRRTTRGTLIDDDIMSVQPRWDLRSLTRNQLLKILDMGKINARLVIN</sequence>
<accession>A0AA35Y5R8</accession>
<reference evidence="1" key="1">
    <citation type="submission" date="2023-03" db="EMBL/GenBank/DDBJ databases">
        <authorList>
            <person name="Cleenwerck I."/>
        </authorList>
    </citation>
    <scope>NUCLEOTIDE SEQUENCE</scope>
    <source>
        <strain evidence="1">LMG 32879</strain>
    </source>
</reference>
<dbReference type="AlphaFoldDB" id="A0AA35Y5R8"/>
<comment type="caution">
    <text evidence="1">The sequence shown here is derived from an EMBL/GenBank/DDBJ whole genome shotgun (WGS) entry which is preliminary data.</text>
</comment>